<keyword evidence="2 3" id="KW-0732">Signal</keyword>
<comment type="function">
    <text evidence="3">Component of the type III secretion system (T3SS), also called injectisome, which is used to inject bacterial effector proteins into eukaryotic host cells. Forms a ring-shaped multimeric structure with an apparent central pore in the outer membrane.</text>
</comment>
<dbReference type="InterPro" id="IPR005644">
    <property type="entry name" value="NolW-like"/>
</dbReference>
<sequence length="650" mass="68859" precursor="true">MNAKRTAKHLRSAAALTLSAMLLAAPTGTVSASSFTAPFTHYADGQPLGAVLSSFARSQGLRAEVESDVEGTVSGRFSRVSPRDFMGAMREAYGVGCYVLGDTAHFYSQRSVRKEFITIPNGTNDGLLTALEHSGFVADELPIKTSPEGGMLIVEGPESYITQIQAAAAAYQASLAEKVEMRVFPLKFAWADDITLENMDRQVTVPGIASILRGMVLGQSVGGETVSAGRGANVPTVPSLTGEGLSRQSVYREKKAAQVSAAAEPASPAAGNVSIMADPRVNAVLVSDAAYRMPYYEKVIKELDKPVELVEIHAAIVDIDTNASRDLGVNLSGRGGSGNWQGGGTAGAGNSDGFDSAGNPIITTSSGSAGGILSTIYTHGSDYFMARITALEEENAARMLGRPSVLTVDNVQAVLENTTTYYIPLRGIEAVDLYKVESGTVLRVTPHIIHGEDGKTSIKLAVSVQDDQSDAGSGYQNIGGETSDAITVSPIKQTRINTQAMVGEGDSLLIGGYYYEQKTEGTSGVPFLKDIPLLGALFRSSSKSGRQMERLILITPRIVTAEVDNVPTRVRVNDFKKGATDNDYELPQADDELPLTLDIRMLDGSGEAEKTPQSEDGARALPVTTITHTTGVQPAEVLDETEVLTLKETP</sequence>
<evidence type="ECO:0000256" key="3">
    <source>
        <dbReference type="HAMAP-Rule" id="MF_02219"/>
    </source>
</evidence>
<accession>A0ABS2DSM0</accession>
<comment type="subunit">
    <text evidence="3">The core secretion machinery of the T3SS is composed of approximately 20 different proteins, including cytoplasmic components, a base, an export apparatus and a needle. This subunit is part of the base, which anchors the injectisome in the bacterial cell envelope. Forms a stable homooligomeric complex.</text>
</comment>
<proteinExistence type="inferred from homology"/>
<keyword evidence="3" id="KW-0811">Translocation</keyword>
<protein>
    <recommendedName>
        <fullName evidence="3">Type 3 secretion system secretin</fullName>
        <shortName evidence="3">T3SS secretin</shortName>
    </recommendedName>
</protein>
<reference evidence="8 9" key="1">
    <citation type="journal article" date="2021" name="Sci. Rep.">
        <title>The distribution of antibiotic resistance genes in chicken gut microbiota commensals.</title>
        <authorList>
            <person name="Juricova H."/>
            <person name="Matiasovicova J."/>
            <person name="Kubasova T."/>
            <person name="Cejkova D."/>
            <person name="Rychlik I."/>
        </authorList>
    </citation>
    <scope>NUCLEOTIDE SEQUENCE [LARGE SCALE GENOMIC DNA]</scope>
    <source>
        <strain evidence="8 9">An829</strain>
    </source>
</reference>
<dbReference type="Gene3D" id="3.55.50.30">
    <property type="match status" value="1"/>
</dbReference>
<keyword evidence="3" id="KW-0998">Cell outer membrane</keyword>
<gene>
    <name evidence="3 8" type="primary">sctC</name>
    <name evidence="8" type="ORF">H6A60_07365</name>
</gene>
<evidence type="ECO:0000256" key="1">
    <source>
        <dbReference type="ARBA" id="ARBA00004442"/>
    </source>
</evidence>
<dbReference type="Proteomes" id="UP000715095">
    <property type="component" value="Unassembled WGS sequence"/>
</dbReference>
<evidence type="ECO:0000256" key="2">
    <source>
        <dbReference type="ARBA" id="ARBA00022729"/>
    </source>
</evidence>
<evidence type="ECO:0000256" key="5">
    <source>
        <dbReference type="SAM" id="MobiDB-lite"/>
    </source>
</evidence>
<dbReference type="InterPro" id="IPR050810">
    <property type="entry name" value="Bact_Secretion_Sys_Channel"/>
</dbReference>
<comment type="subcellular location">
    <subcellularLocation>
        <location evidence="1 3 4">Cell outer membrane</location>
    </subcellularLocation>
</comment>
<dbReference type="PANTHER" id="PTHR30332">
    <property type="entry name" value="PROBABLE GENERAL SECRETION PATHWAY PROTEIN D"/>
    <property type="match status" value="1"/>
</dbReference>
<evidence type="ECO:0000313" key="9">
    <source>
        <dbReference type="Proteomes" id="UP000715095"/>
    </source>
</evidence>
<dbReference type="PRINTS" id="PR01337">
    <property type="entry name" value="TYPE3OMGPROT"/>
</dbReference>
<dbReference type="RefSeq" id="WP_205102911.1">
    <property type="nucleotide sequence ID" value="NZ_JACJJC010000010.1"/>
</dbReference>
<keyword evidence="3 4" id="KW-0813">Transport</keyword>
<feature type="domain" description="Type II/III secretion system secretin-like" evidence="6">
    <location>
        <begin position="390"/>
        <end position="559"/>
    </location>
</feature>
<keyword evidence="3" id="KW-0472">Membrane</keyword>
<organism evidence="8 9">
    <name type="scientific">Sutterella massiliensis</name>
    <dbReference type="NCBI Taxonomy" id="1816689"/>
    <lineage>
        <taxon>Bacteria</taxon>
        <taxon>Pseudomonadati</taxon>
        <taxon>Pseudomonadota</taxon>
        <taxon>Betaproteobacteria</taxon>
        <taxon>Burkholderiales</taxon>
        <taxon>Sutterellaceae</taxon>
        <taxon>Sutterella</taxon>
    </lineage>
</organism>
<feature type="domain" description="NolW-like" evidence="7">
    <location>
        <begin position="181"/>
        <end position="307"/>
    </location>
</feature>
<comment type="similarity">
    <text evidence="3">Belongs to the bacterial secretin family. T3SS SctC subfamily.</text>
</comment>
<dbReference type="HAMAP" id="MF_02219">
    <property type="entry name" value="Type_III_secretin"/>
    <property type="match status" value="1"/>
</dbReference>
<dbReference type="EMBL" id="JACJJC010000010">
    <property type="protein sequence ID" value="MBM6704299.1"/>
    <property type="molecule type" value="Genomic_DNA"/>
</dbReference>
<feature type="chain" id="PRO_5044904124" description="Type 3 secretion system secretin" evidence="3">
    <location>
        <begin position="25"/>
        <end position="650"/>
    </location>
</feature>
<dbReference type="InterPro" id="IPR004846">
    <property type="entry name" value="T2SS/T3SS_dom"/>
</dbReference>
<feature type="signal peptide" evidence="3">
    <location>
        <begin position="1"/>
        <end position="24"/>
    </location>
</feature>
<evidence type="ECO:0000259" key="7">
    <source>
        <dbReference type="Pfam" id="PF03958"/>
    </source>
</evidence>
<evidence type="ECO:0000259" key="6">
    <source>
        <dbReference type="Pfam" id="PF00263"/>
    </source>
</evidence>
<evidence type="ECO:0000256" key="4">
    <source>
        <dbReference type="RuleBase" id="RU004004"/>
    </source>
</evidence>
<evidence type="ECO:0000313" key="8">
    <source>
        <dbReference type="EMBL" id="MBM6704299.1"/>
    </source>
</evidence>
<dbReference type="InterPro" id="IPR003522">
    <property type="entry name" value="T3SS_OM_pore_YscC"/>
</dbReference>
<feature type="region of interest" description="Disordered" evidence="5">
    <location>
        <begin position="606"/>
        <end position="650"/>
    </location>
</feature>
<name>A0ABS2DSM0_9BURK</name>
<dbReference type="PANTHER" id="PTHR30332:SF5">
    <property type="entry name" value="SPI-1 TYPE 3 SECRETION SYSTEM SECRETIN"/>
    <property type="match status" value="1"/>
</dbReference>
<dbReference type="Pfam" id="PF03958">
    <property type="entry name" value="Secretin_N"/>
    <property type="match status" value="1"/>
</dbReference>
<dbReference type="InterPro" id="IPR038591">
    <property type="entry name" value="NolW-like_sf"/>
</dbReference>
<dbReference type="NCBIfam" id="TIGR02516">
    <property type="entry name" value="type_III_yscC"/>
    <property type="match status" value="1"/>
</dbReference>
<feature type="compositionally biased region" description="Basic and acidic residues" evidence="5">
    <location>
        <begin position="607"/>
        <end position="618"/>
    </location>
</feature>
<dbReference type="Gene3D" id="3.30.1370.120">
    <property type="match status" value="2"/>
</dbReference>
<comment type="caution">
    <text evidence="8">The sequence shown here is derived from an EMBL/GenBank/DDBJ whole genome shotgun (WGS) entry which is preliminary data.</text>
</comment>
<dbReference type="Pfam" id="PF00263">
    <property type="entry name" value="Secretin"/>
    <property type="match status" value="1"/>
</dbReference>
<keyword evidence="9" id="KW-1185">Reference proteome</keyword>
<keyword evidence="3" id="KW-0653">Protein transport</keyword>